<dbReference type="PANTHER" id="PTHR35991:SF1">
    <property type="entry name" value="CA-RESPONSIVE PROTEIN"/>
    <property type="match status" value="1"/>
</dbReference>
<dbReference type="EMBL" id="OZ034814">
    <property type="protein sequence ID" value="CAL1360782.1"/>
    <property type="molecule type" value="Genomic_DNA"/>
</dbReference>
<dbReference type="AlphaFoldDB" id="A0AAV2CY43"/>
<protein>
    <recommendedName>
        <fullName evidence="5">AT1G17665-like protein</fullName>
    </recommendedName>
</protein>
<dbReference type="Proteomes" id="UP001497516">
    <property type="component" value="Chromosome 10"/>
</dbReference>
<reference evidence="3 4" key="1">
    <citation type="submission" date="2024-04" db="EMBL/GenBank/DDBJ databases">
        <authorList>
            <person name="Fracassetti M."/>
        </authorList>
    </citation>
    <scope>NUCLEOTIDE SEQUENCE [LARGE SCALE GENOMIC DNA]</scope>
</reference>
<proteinExistence type="predicted"/>
<feature type="region of interest" description="Disordered" evidence="1">
    <location>
        <begin position="159"/>
        <end position="179"/>
    </location>
</feature>
<evidence type="ECO:0000256" key="1">
    <source>
        <dbReference type="SAM" id="MobiDB-lite"/>
    </source>
</evidence>
<accession>A0AAV2CY43</accession>
<keyword evidence="4" id="KW-1185">Reference proteome</keyword>
<sequence length="367" mass="41554">MAALAIAFASSYLSHLIPAAPVSQYFSFFSSTTHKTQPMLLSHLLAFFFFSFAFSLFFSLFFLCRSLRRQRREEEPLLLRNPVVKAESLSKLILTRENENGHLPHSLLLEILPSDSPKWAALFSGDPDGAVSGPGDGSSAGGESLKLIKKKKKRAKKKRLDSKVVDENAGGGCKEEKDLDGPGLDSGSFSVKPELVCLYPFTSASSATQRKIKQQYDQLVKCNEKRGLTLAQVAEFANCLVEARTELQHKSEVIKRRFTITKALLFKADRSSIDRLRQQIYKLEVEQKRLEEDAFVYNWLQQQLKLSPAYKKMLEISASMEKETKTSDMMEENDAECADISFEELLAQEKKDSFWQKNGKSRTWTSY</sequence>
<organism evidence="3 4">
    <name type="scientific">Linum trigynum</name>
    <dbReference type="NCBI Taxonomy" id="586398"/>
    <lineage>
        <taxon>Eukaryota</taxon>
        <taxon>Viridiplantae</taxon>
        <taxon>Streptophyta</taxon>
        <taxon>Embryophyta</taxon>
        <taxon>Tracheophyta</taxon>
        <taxon>Spermatophyta</taxon>
        <taxon>Magnoliopsida</taxon>
        <taxon>eudicotyledons</taxon>
        <taxon>Gunneridae</taxon>
        <taxon>Pentapetalae</taxon>
        <taxon>rosids</taxon>
        <taxon>fabids</taxon>
        <taxon>Malpighiales</taxon>
        <taxon>Linaceae</taxon>
        <taxon>Linum</taxon>
    </lineage>
</organism>
<keyword evidence="2" id="KW-0812">Transmembrane</keyword>
<keyword evidence="2" id="KW-0472">Membrane</keyword>
<evidence type="ECO:0000313" key="3">
    <source>
        <dbReference type="EMBL" id="CAL1360782.1"/>
    </source>
</evidence>
<evidence type="ECO:0000256" key="2">
    <source>
        <dbReference type="SAM" id="Phobius"/>
    </source>
</evidence>
<feature type="transmembrane region" description="Helical" evidence="2">
    <location>
        <begin position="43"/>
        <end position="63"/>
    </location>
</feature>
<name>A0AAV2CY43_9ROSI</name>
<evidence type="ECO:0008006" key="5">
    <source>
        <dbReference type="Google" id="ProtNLM"/>
    </source>
</evidence>
<dbReference type="PANTHER" id="PTHR35991">
    <property type="entry name" value="CA-RESPONSIVE PROTEIN"/>
    <property type="match status" value="1"/>
</dbReference>
<evidence type="ECO:0000313" key="4">
    <source>
        <dbReference type="Proteomes" id="UP001497516"/>
    </source>
</evidence>
<keyword evidence="2" id="KW-1133">Transmembrane helix</keyword>
<gene>
    <name evidence="3" type="ORF">LTRI10_LOCUS8194</name>
</gene>